<name>A0A974HHB0_XENLA</name>
<evidence type="ECO:0000313" key="2">
    <source>
        <dbReference type="EMBL" id="OCT78062.1"/>
    </source>
</evidence>
<evidence type="ECO:0000313" key="3">
    <source>
        <dbReference type="Proteomes" id="UP000694892"/>
    </source>
</evidence>
<dbReference type="AlphaFoldDB" id="A0A974HHB0"/>
<evidence type="ECO:0000256" key="1">
    <source>
        <dbReference type="SAM" id="MobiDB-lite"/>
    </source>
</evidence>
<gene>
    <name evidence="2" type="ORF">XELAEV_18029160mg</name>
</gene>
<feature type="region of interest" description="Disordered" evidence="1">
    <location>
        <begin position="1"/>
        <end position="50"/>
    </location>
</feature>
<reference evidence="3" key="1">
    <citation type="journal article" date="2016" name="Nature">
        <title>Genome evolution in the allotetraploid frog Xenopus laevis.</title>
        <authorList>
            <person name="Session A.M."/>
            <person name="Uno Y."/>
            <person name="Kwon T."/>
            <person name="Chapman J.A."/>
            <person name="Toyoda A."/>
            <person name="Takahashi S."/>
            <person name="Fukui A."/>
            <person name="Hikosaka A."/>
            <person name="Suzuki A."/>
            <person name="Kondo M."/>
            <person name="van Heeringen S.J."/>
            <person name="Quigley I."/>
            <person name="Heinz S."/>
            <person name="Ogino H."/>
            <person name="Ochi H."/>
            <person name="Hellsten U."/>
            <person name="Lyons J.B."/>
            <person name="Simakov O."/>
            <person name="Putnam N."/>
            <person name="Stites J."/>
            <person name="Kuroki Y."/>
            <person name="Tanaka T."/>
            <person name="Michiue T."/>
            <person name="Watanabe M."/>
            <person name="Bogdanovic O."/>
            <person name="Lister R."/>
            <person name="Georgiou G."/>
            <person name="Paranjpe S.S."/>
            <person name="van Kruijsbergen I."/>
            <person name="Shu S."/>
            <person name="Carlson J."/>
            <person name="Kinoshita T."/>
            <person name="Ohta Y."/>
            <person name="Mawaribuchi S."/>
            <person name="Jenkins J."/>
            <person name="Grimwood J."/>
            <person name="Schmutz J."/>
            <person name="Mitros T."/>
            <person name="Mozaffari S.V."/>
            <person name="Suzuki Y."/>
            <person name="Haramoto Y."/>
            <person name="Yamamoto T.S."/>
            <person name="Takagi C."/>
            <person name="Heald R."/>
            <person name="Miller K."/>
            <person name="Haudenschild C."/>
            <person name="Kitzman J."/>
            <person name="Nakayama T."/>
            <person name="Izutsu Y."/>
            <person name="Robert J."/>
            <person name="Fortriede J."/>
            <person name="Burns K."/>
            <person name="Lotay V."/>
            <person name="Karimi K."/>
            <person name="Yasuoka Y."/>
            <person name="Dichmann D.S."/>
            <person name="Flajnik M.F."/>
            <person name="Houston D.W."/>
            <person name="Shendure J."/>
            <person name="DuPasquier L."/>
            <person name="Vize P.D."/>
            <person name="Zorn A.M."/>
            <person name="Ito M."/>
            <person name="Marcotte E.M."/>
            <person name="Wallingford J.B."/>
            <person name="Ito Y."/>
            <person name="Asashima M."/>
            <person name="Ueno N."/>
            <person name="Matsuda Y."/>
            <person name="Veenstra G.J."/>
            <person name="Fujiyama A."/>
            <person name="Harland R.M."/>
            <person name="Taira M."/>
            <person name="Rokhsar D.S."/>
        </authorList>
    </citation>
    <scope>NUCLEOTIDE SEQUENCE [LARGE SCALE GENOMIC DNA]</scope>
    <source>
        <strain evidence="3">J</strain>
    </source>
</reference>
<protein>
    <submittedName>
        <fullName evidence="2">Uncharacterized protein</fullName>
    </submittedName>
</protein>
<organism evidence="2 3">
    <name type="scientific">Xenopus laevis</name>
    <name type="common">African clawed frog</name>
    <dbReference type="NCBI Taxonomy" id="8355"/>
    <lineage>
        <taxon>Eukaryota</taxon>
        <taxon>Metazoa</taxon>
        <taxon>Chordata</taxon>
        <taxon>Craniata</taxon>
        <taxon>Vertebrata</taxon>
        <taxon>Euteleostomi</taxon>
        <taxon>Amphibia</taxon>
        <taxon>Batrachia</taxon>
        <taxon>Anura</taxon>
        <taxon>Pipoidea</taxon>
        <taxon>Pipidae</taxon>
        <taxon>Xenopodinae</taxon>
        <taxon>Xenopus</taxon>
        <taxon>Xenopus</taxon>
    </lineage>
</organism>
<accession>A0A974HHB0</accession>
<dbReference type="EMBL" id="CM004475">
    <property type="protein sequence ID" value="OCT78062.1"/>
    <property type="molecule type" value="Genomic_DNA"/>
</dbReference>
<proteinExistence type="predicted"/>
<sequence>MKANECGRANQYNTMPREYVHKQNSLRRKGWPPEQSPDGHPMVRRRDYGDKGKVYRVLSHRSLQGGGRDPPTASFAGYHDNSRRVLLRY</sequence>
<dbReference type="Proteomes" id="UP000694892">
    <property type="component" value="Chromosome 5S"/>
</dbReference>